<evidence type="ECO:0000256" key="6">
    <source>
        <dbReference type="ARBA" id="ARBA00023136"/>
    </source>
</evidence>
<protein>
    <submittedName>
        <fullName evidence="9">MFS transporter</fullName>
    </submittedName>
</protein>
<feature type="transmembrane region" description="Helical" evidence="7">
    <location>
        <begin position="149"/>
        <end position="172"/>
    </location>
</feature>
<feature type="transmembrane region" description="Helical" evidence="7">
    <location>
        <begin position="483"/>
        <end position="507"/>
    </location>
</feature>
<comment type="subcellular location">
    <subcellularLocation>
        <location evidence="1">Cell membrane</location>
        <topology evidence="1">Multi-pass membrane protein</topology>
    </subcellularLocation>
</comment>
<evidence type="ECO:0000259" key="8">
    <source>
        <dbReference type="PROSITE" id="PS50850"/>
    </source>
</evidence>
<gene>
    <name evidence="9" type="ORF">LWF01_13140</name>
</gene>
<keyword evidence="6 7" id="KW-0472">Membrane</keyword>
<dbReference type="Gene3D" id="1.20.1250.20">
    <property type="entry name" value="MFS general substrate transporter like domains"/>
    <property type="match status" value="1"/>
</dbReference>
<keyword evidence="4 7" id="KW-0812">Transmembrane</keyword>
<dbReference type="Pfam" id="PF07690">
    <property type="entry name" value="MFS_1"/>
    <property type="match status" value="1"/>
</dbReference>
<evidence type="ECO:0000256" key="1">
    <source>
        <dbReference type="ARBA" id="ARBA00004651"/>
    </source>
</evidence>
<feature type="transmembrane region" description="Helical" evidence="7">
    <location>
        <begin position="240"/>
        <end position="257"/>
    </location>
</feature>
<feature type="transmembrane region" description="Helical" evidence="7">
    <location>
        <begin position="178"/>
        <end position="199"/>
    </location>
</feature>
<keyword evidence="10" id="KW-1185">Reference proteome</keyword>
<feature type="transmembrane region" description="Helical" evidence="7">
    <location>
        <begin position="315"/>
        <end position="335"/>
    </location>
</feature>
<dbReference type="PANTHER" id="PTHR42718:SF47">
    <property type="entry name" value="METHYL VIOLOGEN RESISTANCE PROTEIN SMVA"/>
    <property type="match status" value="1"/>
</dbReference>
<sequence>MSTATPALRTKSAHTTPLNFRQWLALAALTLPVLIIAIDSTVLGFAVPALSADLKPSSTQLLWIVDIYSFILAGLLITMGTLGDRIGRRKLLLIGATGFGVTSAIAAFAPSAELLIAARALMGISGATLMPSTLSLIRNVFTDRQQRRLAIAVWAAAASGGAALGPIVGGLLLNHFSWGSVFLINLPIMVVLLILAPFVVPESRTSNPGKYDLLSVALTLGSILPFVYGIKRLSHDGFDVVTAACLIAGIAIGIWFVRRQLWLSSPMIDVSLFTNRVFSTAVCVNLLSVFALVSSLFFATQYLQGVLGLDALTSALWLLPAMAASVIMSLVAVLIARKFSLAVSISAGMFLATIGYVLMVFLGSGHDVAVVGGGLLLIGAGIGLAETLTNDAIMSAVPANRAGAASAISETAYEMGAALGVAIMGSIMAASYASRLRFPQGTPDDVRQAAHETLGAGLSAAETLPSRLGDAVIDAVSSAFTSAIHVTSAIAAVIVLAGAIGSLVVLGSHKARALAERD</sequence>
<evidence type="ECO:0000313" key="10">
    <source>
        <dbReference type="Proteomes" id="UP001209083"/>
    </source>
</evidence>
<reference evidence="9 10" key="1">
    <citation type="submission" date="2023-05" db="EMBL/GenBank/DDBJ databases">
        <title>Lithophilousrod everest ZFBP1038 complete genpme.</title>
        <authorList>
            <person name="Tian M."/>
        </authorList>
    </citation>
    <scope>NUCLEOTIDE SEQUENCE [LARGE SCALE GENOMIC DNA]</scope>
    <source>
        <strain evidence="9 10">ZFBP1038</strain>
    </source>
</reference>
<feature type="transmembrane region" description="Helical" evidence="7">
    <location>
        <begin position="368"/>
        <end position="390"/>
    </location>
</feature>
<feature type="domain" description="Major facilitator superfamily (MFS) profile" evidence="8">
    <location>
        <begin position="25"/>
        <end position="510"/>
    </location>
</feature>
<keyword evidence="5 7" id="KW-1133">Transmembrane helix</keyword>
<dbReference type="InterPro" id="IPR011701">
    <property type="entry name" value="MFS"/>
</dbReference>
<dbReference type="SUPFAM" id="SSF103473">
    <property type="entry name" value="MFS general substrate transporter"/>
    <property type="match status" value="1"/>
</dbReference>
<evidence type="ECO:0000256" key="5">
    <source>
        <dbReference type="ARBA" id="ARBA00022989"/>
    </source>
</evidence>
<evidence type="ECO:0000256" key="3">
    <source>
        <dbReference type="ARBA" id="ARBA00022475"/>
    </source>
</evidence>
<feature type="transmembrane region" description="Helical" evidence="7">
    <location>
        <begin position="60"/>
        <end position="79"/>
    </location>
</feature>
<evidence type="ECO:0000256" key="2">
    <source>
        <dbReference type="ARBA" id="ARBA00022448"/>
    </source>
</evidence>
<dbReference type="EMBL" id="CP090958">
    <property type="protein sequence ID" value="WGW11041.1"/>
    <property type="molecule type" value="Genomic_DNA"/>
</dbReference>
<feature type="transmembrane region" description="Helical" evidence="7">
    <location>
        <begin position="116"/>
        <end position="137"/>
    </location>
</feature>
<feature type="transmembrane region" description="Helical" evidence="7">
    <location>
        <begin position="277"/>
        <end position="303"/>
    </location>
</feature>
<proteinExistence type="predicted"/>
<accession>A0ABY8QRL8</accession>
<keyword evidence="3" id="KW-1003">Cell membrane</keyword>
<dbReference type="PROSITE" id="PS50850">
    <property type="entry name" value="MFS"/>
    <property type="match status" value="1"/>
</dbReference>
<evidence type="ECO:0000256" key="4">
    <source>
        <dbReference type="ARBA" id="ARBA00022692"/>
    </source>
</evidence>
<dbReference type="CDD" id="cd17321">
    <property type="entry name" value="MFS_MMR_MDR_like"/>
    <property type="match status" value="1"/>
</dbReference>
<dbReference type="Proteomes" id="UP001209083">
    <property type="component" value="Chromosome"/>
</dbReference>
<dbReference type="PANTHER" id="PTHR42718">
    <property type="entry name" value="MAJOR FACILITATOR SUPERFAMILY MULTIDRUG TRANSPORTER MFSC"/>
    <property type="match status" value="1"/>
</dbReference>
<feature type="transmembrane region" description="Helical" evidence="7">
    <location>
        <begin position="211"/>
        <end position="228"/>
    </location>
</feature>
<feature type="transmembrane region" description="Helical" evidence="7">
    <location>
        <begin position="91"/>
        <end position="110"/>
    </location>
</feature>
<evidence type="ECO:0000313" key="9">
    <source>
        <dbReference type="EMBL" id="WGW11041.1"/>
    </source>
</evidence>
<dbReference type="InterPro" id="IPR020846">
    <property type="entry name" value="MFS_dom"/>
</dbReference>
<organism evidence="9 10">
    <name type="scientific">Saxibacter everestensis</name>
    <dbReference type="NCBI Taxonomy" id="2909229"/>
    <lineage>
        <taxon>Bacteria</taxon>
        <taxon>Bacillati</taxon>
        <taxon>Actinomycetota</taxon>
        <taxon>Actinomycetes</taxon>
        <taxon>Micrococcales</taxon>
        <taxon>Brevibacteriaceae</taxon>
        <taxon>Saxibacter</taxon>
    </lineage>
</organism>
<dbReference type="RefSeq" id="WP_349637823.1">
    <property type="nucleotide sequence ID" value="NZ_CP090958.1"/>
</dbReference>
<feature type="transmembrane region" description="Helical" evidence="7">
    <location>
        <begin position="342"/>
        <end position="362"/>
    </location>
</feature>
<dbReference type="Gene3D" id="1.20.1720.10">
    <property type="entry name" value="Multidrug resistance protein D"/>
    <property type="match status" value="1"/>
</dbReference>
<evidence type="ECO:0000256" key="7">
    <source>
        <dbReference type="SAM" id="Phobius"/>
    </source>
</evidence>
<keyword evidence="2" id="KW-0813">Transport</keyword>
<dbReference type="InterPro" id="IPR036259">
    <property type="entry name" value="MFS_trans_sf"/>
</dbReference>
<name>A0ABY8QRL8_9MICO</name>
<feature type="transmembrane region" description="Helical" evidence="7">
    <location>
        <begin position="411"/>
        <end position="433"/>
    </location>
</feature>